<organism evidence="2 3">
    <name type="scientific">Fusarium heterosporum</name>
    <dbReference type="NCBI Taxonomy" id="42747"/>
    <lineage>
        <taxon>Eukaryota</taxon>
        <taxon>Fungi</taxon>
        <taxon>Dikarya</taxon>
        <taxon>Ascomycota</taxon>
        <taxon>Pezizomycotina</taxon>
        <taxon>Sordariomycetes</taxon>
        <taxon>Hypocreomycetidae</taxon>
        <taxon>Hypocreales</taxon>
        <taxon>Nectriaceae</taxon>
        <taxon>Fusarium</taxon>
        <taxon>Fusarium heterosporum species complex</taxon>
    </lineage>
</organism>
<evidence type="ECO:0000313" key="3">
    <source>
        <dbReference type="Proteomes" id="UP000567885"/>
    </source>
</evidence>
<dbReference type="InterPro" id="IPR000210">
    <property type="entry name" value="BTB/POZ_dom"/>
</dbReference>
<dbReference type="InterPro" id="IPR011333">
    <property type="entry name" value="SKP1/BTB/POZ_sf"/>
</dbReference>
<accession>A0A8H5WQC2</accession>
<dbReference type="Proteomes" id="UP000567885">
    <property type="component" value="Unassembled WGS sequence"/>
</dbReference>
<dbReference type="PROSITE" id="PS50097">
    <property type="entry name" value="BTB"/>
    <property type="match status" value="1"/>
</dbReference>
<dbReference type="CDD" id="cd18186">
    <property type="entry name" value="BTB_POZ_ZBTB_KLHL-like"/>
    <property type="match status" value="1"/>
</dbReference>
<reference evidence="2 3" key="1">
    <citation type="submission" date="2020-05" db="EMBL/GenBank/DDBJ databases">
        <title>Identification and distribution of gene clusters putatively required for synthesis of sphingolipid metabolism inhibitors in phylogenetically diverse species of the filamentous fungus Fusarium.</title>
        <authorList>
            <person name="Kim H.-S."/>
            <person name="Busman M."/>
            <person name="Brown D.W."/>
            <person name="Divon H."/>
            <person name="Uhlig S."/>
            <person name="Proctor R.H."/>
        </authorList>
    </citation>
    <scope>NUCLEOTIDE SEQUENCE [LARGE SCALE GENOMIC DNA]</scope>
    <source>
        <strain evidence="2 3">NRRL 20693</strain>
    </source>
</reference>
<dbReference type="Gene3D" id="3.30.710.10">
    <property type="entry name" value="Potassium Channel Kv1.1, Chain A"/>
    <property type="match status" value="1"/>
</dbReference>
<comment type="caution">
    <text evidence="2">The sequence shown here is derived from an EMBL/GenBank/DDBJ whole genome shotgun (WGS) entry which is preliminary data.</text>
</comment>
<dbReference type="PANTHER" id="PTHR47843">
    <property type="entry name" value="BTB DOMAIN-CONTAINING PROTEIN-RELATED"/>
    <property type="match status" value="1"/>
</dbReference>
<protein>
    <submittedName>
        <fullName evidence="2">Speckle-type POZ</fullName>
    </submittedName>
</protein>
<proteinExistence type="predicted"/>
<sequence>MPALSNPSLADLIKDGDIYDFTLTCDGEVFKLHQAIVCPKSFVIQAILEERSEELQNIYVEGFDSDTVRKMIDFIYLGRYKLDSIRYQNEAPVDQAVGSLDELQDEVTVQVLLSHLRTYYIANRFEVEGLWEYSSSQIKRVFASAPTRLVPRLLQEMTSSTVQRRLPWMVASDIAFNIAGRIEDVVAAPGFHRLDVDSALFLEVIEACGQRVRYLQQELEFSRRIQDAAMWMANTSIEEADDGALEVTSQCHHCQNVTSRLV</sequence>
<keyword evidence="3" id="KW-1185">Reference proteome</keyword>
<feature type="domain" description="BTB" evidence="1">
    <location>
        <begin position="19"/>
        <end position="84"/>
    </location>
</feature>
<dbReference type="EMBL" id="JAAGWQ010000103">
    <property type="protein sequence ID" value="KAF5667085.1"/>
    <property type="molecule type" value="Genomic_DNA"/>
</dbReference>
<dbReference type="SUPFAM" id="SSF54695">
    <property type="entry name" value="POZ domain"/>
    <property type="match status" value="1"/>
</dbReference>
<dbReference type="PANTHER" id="PTHR47843:SF5">
    <property type="entry name" value="BTB_POZ DOMAIN PROTEIN"/>
    <property type="match status" value="1"/>
</dbReference>
<evidence type="ECO:0000313" key="2">
    <source>
        <dbReference type="EMBL" id="KAF5667085.1"/>
    </source>
</evidence>
<name>A0A8H5WQC2_FUSHE</name>
<dbReference type="OrthoDB" id="1022638at2759"/>
<dbReference type="AlphaFoldDB" id="A0A8H5WQC2"/>
<evidence type="ECO:0000259" key="1">
    <source>
        <dbReference type="PROSITE" id="PS50097"/>
    </source>
</evidence>
<gene>
    <name evidence="2" type="ORF">FHETE_5788</name>
</gene>
<dbReference type="Pfam" id="PF00651">
    <property type="entry name" value="BTB"/>
    <property type="match status" value="1"/>
</dbReference>